<name>A0AAV4QRY8_CAEEX</name>
<feature type="region of interest" description="Disordered" evidence="1">
    <location>
        <begin position="1"/>
        <end position="52"/>
    </location>
</feature>
<dbReference type="EMBL" id="BPLR01006595">
    <property type="protein sequence ID" value="GIY11034.1"/>
    <property type="molecule type" value="Genomic_DNA"/>
</dbReference>
<evidence type="ECO:0000256" key="1">
    <source>
        <dbReference type="SAM" id="MobiDB-lite"/>
    </source>
</evidence>
<proteinExistence type="predicted"/>
<comment type="caution">
    <text evidence="2">The sequence shown here is derived from an EMBL/GenBank/DDBJ whole genome shotgun (WGS) entry which is preliminary data.</text>
</comment>
<organism evidence="2 3">
    <name type="scientific">Caerostris extrusa</name>
    <name type="common">Bark spider</name>
    <name type="synonym">Caerostris bankana</name>
    <dbReference type="NCBI Taxonomy" id="172846"/>
    <lineage>
        <taxon>Eukaryota</taxon>
        <taxon>Metazoa</taxon>
        <taxon>Ecdysozoa</taxon>
        <taxon>Arthropoda</taxon>
        <taxon>Chelicerata</taxon>
        <taxon>Arachnida</taxon>
        <taxon>Araneae</taxon>
        <taxon>Araneomorphae</taxon>
        <taxon>Entelegynae</taxon>
        <taxon>Araneoidea</taxon>
        <taxon>Araneidae</taxon>
        <taxon>Caerostris</taxon>
    </lineage>
</organism>
<keyword evidence="3" id="KW-1185">Reference proteome</keyword>
<reference evidence="2 3" key="1">
    <citation type="submission" date="2021-06" db="EMBL/GenBank/DDBJ databases">
        <title>Caerostris extrusa draft genome.</title>
        <authorList>
            <person name="Kono N."/>
            <person name="Arakawa K."/>
        </authorList>
    </citation>
    <scope>NUCLEOTIDE SEQUENCE [LARGE SCALE GENOMIC DNA]</scope>
</reference>
<accession>A0AAV4QRY8</accession>
<sequence length="89" mass="9681">MPGDPSERMHTSEAANKDGRRKKGSDLELQRFNSHALPGGNGRRLERGKDNTHADSVVRFSTFVGEGDGFGVVNRPNGCSLIWLCLPTA</sequence>
<evidence type="ECO:0000313" key="2">
    <source>
        <dbReference type="EMBL" id="GIY11034.1"/>
    </source>
</evidence>
<protein>
    <submittedName>
        <fullName evidence="2">Uncharacterized protein</fullName>
    </submittedName>
</protein>
<gene>
    <name evidence="2" type="ORF">CEXT_601101</name>
</gene>
<dbReference type="AlphaFoldDB" id="A0AAV4QRY8"/>
<feature type="compositionally biased region" description="Basic and acidic residues" evidence="1">
    <location>
        <begin position="43"/>
        <end position="52"/>
    </location>
</feature>
<feature type="compositionally biased region" description="Basic and acidic residues" evidence="1">
    <location>
        <begin position="1"/>
        <end position="29"/>
    </location>
</feature>
<evidence type="ECO:0000313" key="3">
    <source>
        <dbReference type="Proteomes" id="UP001054945"/>
    </source>
</evidence>
<dbReference type="Proteomes" id="UP001054945">
    <property type="component" value="Unassembled WGS sequence"/>
</dbReference>